<evidence type="ECO:0000313" key="2">
    <source>
        <dbReference type="EMBL" id="GAA1798422.1"/>
    </source>
</evidence>
<evidence type="ECO:0000256" key="1">
    <source>
        <dbReference type="SAM" id="SignalP"/>
    </source>
</evidence>
<reference evidence="2 3" key="1">
    <citation type="journal article" date="2019" name="Int. J. Syst. Evol. Microbiol.">
        <title>The Global Catalogue of Microorganisms (GCM) 10K type strain sequencing project: providing services to taxonomists for standard genome sequencing and annotation.</title>
        <authorList>
            <consortium name="The Broad Institute Genomics Platform"/>
            <consortium name="The Broad Institute Genome Sequencing Center for Infectious Disease"/>
            <person name="Wu L."/>
            <person name="Ma J."/>
        </authorList>
    </citation>
    <scope>NUCLEOTIDE SEQUENCE [LARGE SCALE GENOMIC DNA]</scope>
    <source>
        <strain evidence="2 3">JCM 15592</strain>
    </source>
</reference>
<comment type="caution">
    <text evidence="2">The sequence shown here is derived from an EMBL/GenBank/DDBJ whole genome shotgun (WGS) entry which is preliminary data.</text>
</comment>
<keyword evidence="3" id="KW-1185">Reference proteome</keyword>
<proteinExistence type="predicted"/>
<dbReference type="RefSeq" id="WP_344085310.1">
    <property type="nucleotide sequence ID" value="NZ_BAAAPO010000037.1"/>
</dbReference>
<dbReference type="EMBL" id="BAAAPO010000037">
    <property type="protein sequence ID" value="GAA1798422.1"/>
    <property type="molecule type" value="Genomic_DNA"/>
</dbReference>
<feature type="chain" id="PRO_5046451610" evidence="1">
    <location>
        <begin position="38"/>
        <end position="141"/>
    </location>
</feature>
<keyword evidence="1" id="KW-0732">Signal</keyword>
<feature type="signal peptide" evidence="1">
    <location>
        <begin position="1"/>
        <end position="37"/>
    </location>
</feature>
<gene>
    <name evidence="2" type="ORF">GCM10009811_23140</name>
</gene>
<sequence length="141" mass="15201">MSYAVRSRPVARARSALLVILAAVLAVALTAPTSASASGLAGAAASTGELTGRVLNLPEELEDPSWTVCTWDPAHSSTGACHWTRPPPPPAWLPSIIAERYPRLADELDRDWSDTELELRRAVDAMLRGIDPNQLPHSRID</sequence>
<accession>A0ABN2LVK4</accession>
<dbReference type="Proteomes" id="UP001499938">
    <property type="component" value="Unassembled WGS sequence"/>
</dbReference>
<evidence type="ECO:0000313" key="3">
    <source>
        <dbReference type="Proteomes" id="UP001499938"/>
    </source>
</evidence>
<protein>
    <submittedName>
        <fullName evidence="2">Uncharacterized protein</fullName>
    </submittedName>
</protein>
<name>A0ABN2LVK4_9MICO</name>
<organism evidence="2 3">
    <name type="scientific">Nostocoides veronense</name>
    <dbReference type="NCBI Taxonomy" id="330836"/>
    <lineage>
        <taxon>Bacteria</taxon>
        <taxon>Bacillati</taxon>
        <taxon>Actinomycetota</taxon>
        <taxon>Actinomycetes</taxon>
        <taxon>Micrococcales</taxon>
        <taxon>Intrasporangiaceae</taxon>
        <taxon>Nostocoides</taxon>
    </lineage>
</organism>